<dbReference type="RefSeq" id="WP_087147675.1">
    <property type="nucleotide sequence ID" value="NZ_FUKJ01000311.1"/>
</dbReference>
<evidence type="ECO:0000313" key="1">
    <source>
        <dbReference type="EMBL" id="SJM94157.1"/>
    </source>
</evidence>
<dbReference type="Pfam" id="PF04255">
    <property type="entry name" value="DUF433"/>
    <property type="match status" value="1"/>
</dbReference>
<reference evidence="2" key="1">
    <citation type="submission" date="2017-02" db="EMBL/GenBank/DDBJ databases">
        <authorList>
            <person name="Daims H."/>
        </authorList>
    </citation>
    <scope>NUCLEOTIDE SEQUENCE [LARGE SCALE GENOMIC DNA]</scope>
</reference>
<dbReference type="OrthoDB" id="200074at2"/>
<organism evidence="1 2">
    <name type="scientific">Crenothrix polyspora</name>
    <dbReference type="NCBI Taxonomy" id="360316"/>
    <lineage>
        <taxon>Bacteria</taxon>
        <taxon>Pseudomonadati</taxon>
        <taxon>Pseudomonadota</taxon>
        <taxon>Gammaproteobacteria</taxon>
        <taxon>Methylococcales</taxon>
        <taxon>Crenotrichaceae</taxon>
        <taxon>Crenothrix</taxon>
    </lineage>
</organism>
<keyword evidence="2" id="KW-1185">Reference proteome</keyword>
<dbReference type="SUPFAM" id="SSF46689">
    <property type="entry name" value="Homeodomain-like"/>
    <property type="match status" value="1"/>
</dbReference>
<dbReference type="EMBL" id="FUKJ01000311">
    <property type="protein sequence ID" value="SJM94157.1"/>
    <property type="molecule type" value="Genomic_DNA"/>
</dbReference>
<dbReference type="Proteomes" id="UP000195442">
    <property type="component" value="Unassembled WGS sequence"/>
</dbReference>
<sequence>MNAIASYYFNDRISIHPDICNGKPTLRGKRITLSSFSERTRSAGFI</sequence>
<accession>A0A1R4HD74</accession>
<proteinExistence type="predicted"/>
<evidence type="ECO:0000313" key="2">
    <source>
        <dbReference type="Proteomes" id="UP000195442"/>
    </source>
</evidence>
<gene>
    <name evidence="1" type="ORF">CRENPOLYSF2_3790002</name>
</gene>
<dbReference type="AlphaFoldDB" id="A0A1R4HD74"/>
<protein>
    <submittedName>
        <fullName evidence="1">Uncharacterized protein</fullName>
    </submittedName>
</protein>
<dbReference type="InterPro" id="IPR009057">
    <property type="entry name" value="Homeodomain-like_sf"/>
</dbReference>
<name>A0A1R4HD74_9GAMM</name>
<dbReference type="InterPro" id="IPR007367">
    <property type="entry name" value="DUF433"/>
</dbReference>